<dbReference type="GO" id="GO:0007165">
    <property type="term" value="P:signal transduction"/>
    <property type="evidence" value="ECO:0007669"/>
    <property type="project" value="InterPro"/>
</dbReference>
<keyword evidence="4" id="KW-0812">Transmembrane</keyword>
<evidence type="ECO:0000256" key="1">
    <source>
        <dbReference type="ARBA" id="ARBA00001946"/>
    </source>
</evidence>
<dbReference type="PROSITE" id="PS50885">
    <property type="entry name" value="HAMP"/>
    <property type="match status" value="1"/>
</dbReference>
<dbReference type="SUPFAM" id="SSF55073">
    <property type="entry name" value="Nucleotide cyclase"/>
    <property type="match status" value="1"/>
</dbReference>
<dbReference type="SMART" id="SM00267">
    <property type="entry name" value="GGDEF"/>
    <property type="match status" value="1"/>
</dbReference>
<dbReference type="NCBIfam" id="TIGR00254">
    <property type="entry name" value="GGDEF"/>
    <property type="match status" value="1"/>
</dbReference>
<evidence type="ECO:0000259" key="6">
    <source>
        <dbReference type="PROSITE" id="PS50887"/>
    </source>
</evidence>
<dbReference type="PANTHER" id="PTHR45138">
    <property type="entry name" value="REGULATORY COMPONENTS OF SENSORY TRANSDUCTION SYSTEM"/>
    <property type="match status" value="1"/>
</dbReference>
<dbReference type="Pfam" id="PF00990">
    <property type="entry name" value="GGDEF"/>
    <property type="match status" value="1"/>
</dbReference>
<gene>
    <name evidence="7" type="ORF">SAMN05421831_10463</name>
</gene>
<name>A0A1H6RU65_9GAMM</name>
<dbReference type="GO" id="GO:0016020">
    <property type="term" value="C:membrane"/>
    <property type="evidence" value="ECO:0007669"/>
    <property type="project" value="InterPro"/>
</dbReference>
<dbReference type="AlphaFoldDB" id="A0A1H6RU65"/>
<feature type="domain" description="HAMP" evidence="5">
    <location>
        <begin position="197"/>
        <end position="248"/>
    </location>
</feature>
<dbReference type="Proteomes" id="UP000242999">
    <property type="component" value="Unassembled WGS sequence"/>
</dbReference>
<accession>A0A1H6RU65</accession>
<evidence type="ECO:0000256" key="4">
    <source>
        <dbReference type="SAM" id="Phobius"/>
    </source>
</evidence>
<dbReference type="GO" id="GO:0052621">
    <property type="term" value="F:diguanylate cyclase activity"/>
    <property type="evidence" value="ECO:0007669"/>
    <property type="project" value="UniProtKB-EC"/>
</dbReference>
<dbReference type="Gene3D" id="6.10.340.10">
    <property type="match status" value="1"/>
</dbReference>
<organism evidence="7 8">
    <name type="scientific">Allopseudospirillum japonicum</name>
    <dbReference type="NCBI Taxonomy" id="64971"/>
    <lineage>
        <taxon>Bacteria</taxon>
        <taxon>Pseudomonadati</taxon>
        <taxon>Pseudomonadota</taxon>
        <taxon>Gammaproteobacteria</taxon>
        <taxon>Oceanospirillales</taxon>
        <taxon>Oceanospirillaceae</taxon>
        <taxon>Allopseudospirillum</taxon>
    </lineage>
</organism>
<keyword evidence="8" id="KW-1185">Reference proteome</keyword>
<dbReference type="PANTHER" id="PTHR45138:SF9">
    <property type="entry name" value="DIGUANYLATE CYCLASE DGCM-RELATED"/>
    <property type="match status" value="1"/>
</dbReference>
<sequence>MPYHLPSIKGLTLKYSVLLGIGITLLLGGLVTLNLDNALQASRSADAVLPKILEQQRAALNLERLQHFGDLVIYAGDIHTKRQAALAAQALSYQPSAAYTDEVRQELHQAYQVIREILYQVLQSDQVDSRELIETRWQAQKHRLQKLGNQIIAEATKIQSQALESIAYNNIRLTYIGLVVAILVAAFIVIWGWWLAHKLIHPVQAASRALNALESGQKYQLAPAESQEMATIHQAVNKLAERVQDLHNWAHTDPLTGCANRRHFVDELNRLLDQLPKKAHPLGVAMLDLDHFKQVNDQHGHPVGDLVLRTLVVETTALLPNHALLGRLGGEEFALLLPALSMRECQQICEHIRLQISRATERHAALPHVTLSLGLTWCAPDHLPASGQGEVLLQQADQALYQAKHQGRNQVILAHPQPSMLSA</sequence>
<evidence type="ECO:0000313" key="8">
    <source>
        <dbReference type="Proteomes" id="UP000242999"/>
    </source>
</evidence>
<dbReference type="InterPro" id="IPR029787">
    <property type="entry name" value="Nucleotide_cyclase"/>
</dbReference>
<reference evidence="8" key="1">
    <citation type="submission" date="2016-10" db="EMBL/GenBank/DDBJ databases">
        <authorList>
            <person name="Varghese N."/>
            <person name="Submissions S."/>
        </authorList>
    </citation>
    <scope>NUCLEOTIDE SEQUENCE [LARGE SCALE GENOMIC DNA]</scope>
    <source>
        <strain evidence="8">DSM 7165</strain>
    </source>
</reference>
<dbReference type="STRING" id="64971.SAMN05421831_10463"/>
<dbReference type="InterPro" id="IPR043128">
    <property type="entry name" value="Rev_trsase/Diguanyl_cyclase"/>
</dbReference>
<feature type="transmembrane region" description="Helical" evidence="4">
    <location>
        <begin position="173"/>
        <end position="194"/>
    </location>
</feature>
<evidence type="ECO:0000256" key="3">
    <source>
        <dbReference type="ARBA" id="ARBA00034247"/>
    </source>
</evidence>
<evidence type="ECO:0000259" key="5">
    <source>
        <dbReference type="PROSITE" id="PS50885"/>
    </source>
</evidence>
<comment type="cofactor">
    <cofactor evidence="1">
        <name>Mg(2+)</name>
        <dbReference type="ChEBI" id="CHEBI:18420"/>
    </cofactor>
</comment>
<evidence type="ECO:0000313" key="7">
    <source>
        <dbReference type="EMBL" id="SEI55330.1"/>
    </source>
</evidence>
<dbReference type="FunFam" id="3.30.70.270:FF:000001">
    <property type="entry name" value="Diguanylate cyclase domain protein"/>
    <property type="match status" value="1"/>
</dbReference>
<evidence type="ECO:0000256" key="2">
    <source>
        <dbReference type="ARBA" id="ARBA00012528"/>
    </source>
</evidence>
<feature type="transmembrane region" description="Helical" evidence="4">
    <location>
        <begin position="15"/>
        <end position="35"/>
    </location>
</feature>
<comment type="catalytic activity">
    <reaction evidence="3">
        <text>2 GTP = 3',3'-c-di-GMP + 2 diphosphate</text>
        <dbReference type="Rhea" id="RHEA:24898"/>
        <dbReference type="ChEBI" id="CHEBI:33019"/>
        <dbReference type="ChEBI" id="CHEBI:37565"/>
        <dbReference type="ChEBI" id="CHEBI:58805"/>
        <dbReference type="EC" id="2.7.7.65"/>
    </reaction>
</comment>
<dbReference type="InterPro" id="IPR003660">
    <property type="entry name" value="HAMP_dom"/>
</dbReference>
<protein>
    <recommendedName>
        <fullName evidence="2">diguanylate cyclase</fullName>
        <ecNumber evidence="2">2.7.7.65</ecNumber>
    </recommendedName>
</protein>
<dbReference type="InterPro" id="IPR000160">
    <property type="entry name" value="GGDEF_dom"/>
</dbReference>
<dbReference type="CDD" id="cd01949">
    <property type="entry name" value="GGDEF"/>
    <property type="match status" value="1"/>
</dbReference>
<keyword evidence="4" id="KW-0472">Membrane</keyword>
<dbReference type="Gene3D" id="3.30.70.270">
    <property type="match status" value="1"/>
</dbReference>
<dbReference type="EC" id="2.7.7.65" evidence="2"/>
<dbReference type="InterPro" id="IPR050469">
    <property type="entry name" value="Diguanylate_Cyclase"/>
</dbReference>
<dbReference type="EMBL" id="FNYH01000004">
    <property type="protein sequence ID" value="SEI55330.1"/>
    <property type="molecule type" value="Genomic_DNA"/>
</dbReference>
<keyword evidence="4" id="KW-1133">Transmembrane helix</keyword>
<feature type="domain" description="GGDEF" evidence="6">
    <location>
        <begin position="280"/>
        <end position="416"/>
    </location>
</feature>
<dbReference type="RefSeq" id="WP_177166804.1">
    <property type="nucleotide sequence ID" value="NZ_FNYH01000004.1"/>
</dbReference>
<dbReference type="PROSITE" id="PS50887">
    <property type="entry name" value="GGDEF"/>
    <property type="match status" value="1"/>
</dbReference>
<proteinExistence type="predicted"/>